<evidence type="ECO:0000313" key="2">
    <source>
        <dbReference type="Proteomes" id="UP000678281"/>
    </source>
</evidence>
<reference evidence="1" key="1">
    <citation type="submission" date="2021-04" db="EMBL/GenBank/DDBJ databases">
        <title>Devosia litorisediminis sp. nov., isolated from a sand dune.</title>
        <authorList>
            <person name="Park S."/>
            <person name="Yoon J.-H."/>
        </authorList>
    </citation>
    <scope>NUCLEOTIDE SEQUENCE</scope>
    <source>
        <strain evidence="1">BSSL-BM10</strain>
    </source>
</reference>
<dbReference type="RefSeq" id="WP_212657564.1">
    <property type="nucleotide sequence ID" value="NZ_JAGXTP010000001.1"/>
</dbReference>
<proteinExistence type="predicted"/>
<keyword evidence="2" id="KW-1185">Reference proteome</keyword>
<accession>A0A942EE09</accession>
<name>A0A942EE09_9HYPH</name>
<dbReference type="EMBL" id="JAGXTP010000001">
    <property type="protein sequence ID" value="MBS3847981.1"/>
    <property type="molecule type" value="Genomic_DNA"/>
</dbReference>
<evidence type="ECO:0000313" key="1">
    <source>
        <dbReference type="EMBL" id="MBS3847981.1"/>
    </source>
</evidence>
<gene>
    <name evidence="1" type="ORF">KD146_04640</name>
</gene>
<protein>
    <submittedName>
        <fullName evidence="1">Uncharacterized protein</fullName>
    </submittedName>
</protein>
<sequence length="119" mass="12717">MTAPISEDLSELISDFRDEVASYAILMREGTNGAEAVRSSYGPLLEALQTPPPARSLDDVAAAMLYLLDFGNLGQSDEAILRAAIAGLAPILDIPDDADADFECAEILPFDRPLQAHAQ</sequence>
<dbReference type="Proteomes" id="UP000678281">
    <property type="component" value="Unassembled WGS sequence"/>
</dbReference>
<dbReference type="AlphaFoldDB" id="A0A942EE09"/>
<comment type="caution">
    <text evidence="1">The sequence shown here is derived from an EMBL/GenBank/DDBJ whole genome shotgun (WGS) entry which is preliminary data.</text>
</comment>
<organism evidence="1 2">
    <name type="scientific">Devosia litorisediminis</name>
    <dbReference type="NCBI Taxonomy" id="2829817"/>
    <lineage>
        <taxon>Bacteria</taxon>
        <taxon>Pseudomonadati</taxon>
        <taxon>Pseudomonadota</taxon>
        <taxon>Alphaproteobacteria</taxon>
        <taxon>Hyphomicrobiales</taxon>
        <taxon>Devosiaceae</taxon>
        <taxon>Devosia</taxon>
    </lineage>
</organism>